<protein>
    <submittedName>
        <fullName evidence="2">Uncharacterized protein</fullName>
    </submittedName>
</protein>
<dbReference type="AlphaFoldDB" id="A0AA38RZ72"/>
<keyword evidence="3" id="KW-1185">Reference proteome</keyword>
<sequence>MDDSEAEFPLDMGEMLGPIVRPELRDISLHSCRVRLADLASLLKRLPDSVDYIGLWKVRLISGTWEEALDVLREKVCNYMALYRPAGGECSNLAPDDYAAVFETTDFDRDTAAQVYAMHRVHHQPNPLRVLRDWTQNPNEEQNFILDQDGTEDEDSDMEE</sequence>
<dbReference type="Proteomes" id="UP001174691">
    <property type="component" value="Unassembled WGS sequence"/>
</dbReference>
<name>A0AA38RZ72_9PEZI</name>
<accession>A0AA38RZ72</accession>
<evidence type="ECO:0000313" key="3">
    <source>
        <dbReference type="Proteomes" id="UP001174691"/>
    </source>
</evidence>
<feature type="compositionally biased region" description="Acidic residues" evidence="1">
    <location>
        <begin position="149"/>
        <end position="160"/>
    </location>
</feature>
<organism evidence="2 3">
    <name type="scientific">Coniochaeta hoffmannii</name>
    <dbReference type="NCBI Taxonomy" id="91930"/>
    <lineage>
        <taxon>Eukaryota</taxon>
        <taxon>Fungi</taxon>
        <taxon>Dikarya</taxon>
        <taxon>Ascomycota</taxon>
        <taxon>Pezizomycotina</taxon>
        <taxon>Sordariomycetes</taxon>
        <taxon>Sordariomycetidae</taxon>
        <taxon>Coniochaetales</taxon>
        <taxon>Coniochaetaceae</taxon>
        <taxon>Coniochaeta</taxon>
    </lineage>
</organism>
<reference evidence="2" key="1">
    <citation type="submission" date="2022-07" db="EMBL/GenBank/DDBJ databases">
        <title>Fungi with potential for degradation of polypropylene.</title>
        <authorList>
            <person name="Gostincar C."/>
        </authorList>
    </citation>
    <scope>NUCLEOTIDE SEQUENCE</scope>
    <source>
        <strain evidence="2">EXF-13287</strain>
    </source>
</reference>
<evidence type="ECO:0000313" key="2">
    <source>
        <dbReference type="EMBL" id="KAJ9161473.1"/>
    </source>
</evidence>
<feature type="region of interest" description="Disordered" evidence="1">
    <location>
        <begin position="140"/>
        <end position="160"/>
    </location>
</feature>
<proteinExistence type="predicted"/>
<comment type="caution">
    <text evidence="2">The sequence shown here is derived from an EMBL/GenBank/DDBJ whole genome shotgun (WGS) entry which is preliminary data.</text>
</comment>
<gene>
    <name evidence="2" type="ORF">NKR19_g2239</name>
</gene>
<dbReference type="EMBL" id="JANBVN010000022">
    <property type="protein sequence ID" value="KAJ9161473.1"/>
    <property type="molecule type" value="Genomic_DNA"/>
</dbReference>
<evidence type="ECO:0000256" key="1">
    <source>
        <dbReference type="SAM" id="MobiDB-lite"/>
    </source>
</evidence>